<accession>A0A8J5T9K3</accession>
<organism evidence="2 3">
    <name type="scientific">Zizania palustris</name>
    <name type="common">Northern wild rice</name>
    <dbReference type="NCBI Taxonomy" id="103762"/>
    <lineage>
        <taxon>Eukaryota</taxon>
        <taxon>Viridiplantae</taxon>
        <taxon>Streptophyta</taxon>
        <taxon>Embryophyta</taxon>
        <taxon>Tracheophyta</taxon>
        <taxon>Spermatophyta</taxon>
        <taxon>Magnoliopsida</taxon>
        <taxon>Liliopsida</taxon>
        <taxon>Poales</taxon>
        <taxon>Poaceae</taxon>
        <taxon>BOP clade</taxon>
        <taxon>Oryzoideae</taxon>
        <taxon>Oryzeae</taxon>
        <taxon>Zizaniinae</taxon>
        <taxon>Zizania</taxon>
    </lineage>
</organism>
<dbReference type="EMBL" id="JAAALK010000082">
    <property type="protein sequence ID" value="KAG8083967.1"/>
    <property type="molecule type" value="Genomic_DNA"/>
</dbReference>
<proteinExistence type="predicted"/>
<name>A0A8J5T9K3_ZIZPA</name>
<reference evidence="2" key="2">
    <citation type="submission" date="2021-02" db="EMBL/GenBank/DDBJ databases">
        <authorList>
            <person name="Kimball J.A."/>
            <person name="Haas M.W."/>
            <person name="Macchietto M."/>
            <person name="Kono T."/>
            <person name="Duquette J."/>
            <person name="Shao M."/>
        </authorList>
    </citation>
    <scope>NUCLEOTIDE SEQUENCE</scope>
    <source>
        <tissue evidence="2">Fresh leaf tissue</tissue>
    </source>
</reference>
<dbReference type="AlphaFoldDB" id="A0A8J5T9K3"/>
<protein>
    <submittedName>
        <fullName evidence="2">Uncharacterized protein</fullName>
    </submittedName>
</protein>
<comment type="caution">
    <text evidence="2">The sequence shown here is derived from an EMBL/GenBank/DDBJ whole genome shotgun (WGS) entry which is preliminary data.</text>
</comment>
<reference evidence="2" key="1">
    <citation type="journal article" date="2021" name="bioRxiv">
        <title>Whole Genome Assembly and Annotation of Northern Wild Rice, Zizania palustris L., Supports a Whole Genome Duplication in the Zizania Genus.</title>
        <authorList>
            <person name="Haas M."/>
            <person name="Kono T."/>
            <person name="Macchietto M."/>
            <person name="Millas R."/>
            <person name="McGilp L."/>
            <person name="Shao M."/>
            <person name="Duquette J."/>
            <person name="Hirsch C.N."/>
            <person name="Kimball J."/>
        </authorList>
    </citation>
    <scope>NUCLEOTIDE SEQUENCE</scope>
    <source>
        <tissue evidence="2">Fresh leaf tissue</tissue>
    </source>
</reference>
<gene>
    <name evidence="2" type="ORF">GUJ93_ZPchr0010g7385</name>
</gene>
<sequence length="121" mass="13230">MPVIPRAGRSHTRDQTCACMPPALSRVRMLPPLEQSASTQGHVLGFAKSRAPLTLSLRQPEQPRGCCFLEITATACCLPAWPTESSSGRLLRRIEEHLQVRKKTSGERSQQKPKKGAGTGI</sequence>
<feature type="compositionally biased region" description="Basic and acidic residues" evidence="1">
    <location>
        <begin position="99"/>
        <end position="110"/>
    </location>
</feature>
<evidence type="ECO:0000256" key="1">
    <source>
        <dbReference type="SAM" id="MobiDB-lite"/>
    </source>
</evidence>
<feature type="region of interest" description="Disordered" evidence="1">
    <location>
        <begin position="99"/>
        <end position="121"/>
    </location>
</feature>
<keyword evidence="3" id="KW-1185">Reference proteome</keyword>
<dbReference type="Proteomes" id="UP000729402">
    <property type="component" value="Unassembled WGS sequence"/>
</dbReference>
<evidence type="ECO:0000313" key="2">
    <source>
        <dbReference type="EMBL" id="KAG8083967.1"/>
    </source>
</evidence>
<evidence type="ECO:0000313" key="3">
    <source>
        <dbReference type="Proteomes" id="UP000729402"/>
    </source>
</evidence>